<keyword evidence="1 4" id="KW-0812">Transmembrane</keyword>
<proteinExistence type="predicted"/>
<evidence type="ECO:0000313" key="5">
    <source>
        <dbReference type="EMBL" id="MCL6285278.1"/>
    </source>
</evidence>
<keyword evidence="6" id="KW-1185">Reference proteome</keyword>
<dbReference type="RefSeq" id="WP_249711904.1">
    <property type="nucleotide sequence ID" value="NZ_JAMFMB010000025.1"/>
</dbReference>
<organism evidence="5 6">
    <name type="scientific">Ruegeria spongiae</name>
    <dbReference type="NCBI Taxonomy" id="2942209"/>
    <lineage>
        <taxon>Bacteria</taxon>
        <taxon>Pseudomonadati</taxon>
        <taxon>Pseudomonadota</taxon>
        <taxon>Alphaproteobacteria</taxon>
        <taxon>Rhodobacterales</taxon>
        <taxon>Roseobacteraceae</taxon>
        <taxon>Ruegeria</taxon>
    </lineage>
</organism>
<evidence type="ECO:0000256" key="4">
    <source>
        <dbReference type="SAM" id="Phobius"/>
    </source>
</evidence>
<feature type="transmembrane region" description="Helical" evidence="4">
    <location>
        <begin position="527"/>
        <end position="549"/>
    </location>
</feature>
<evidence type="ECO:0008006" key="7">
    <source>
        <dbReference type="Google" id="ProtNLM"/>
    </source>
</evidence>
<dbReference type="InterPro" id="IPR050256">
    <property type="entry name" value="Glycosyltransferase_2"/>
</dbReference>
<dbReference type="PANTHER" id="PTHR48090:SF3">
    <property type="entry name" value="UNDECAPRENYL-PHOSPHATE 4-DEOXY-4-FORMAMIDO-L-ARABINOSE TRANSFERASE"/>
    <property type="match status" value="1"/>
</dbReference>
<feature type="transmembrane region" description="Helical" evidence="4">
    <location>
        <begin position="596"/>
        <end position="618"/>
    </location>
</feature>
<evidence type="ECO:0000256" key="3">
    <source>
        <dbReference type="ARBA" id="ARBA00023136"/>
    </source>
</evidence>
<feature type="transmembrane region" description="Helical" evidence="4">
    <location>
        <begin position="287"/>
        <end position="309"/>
    </location>
</feature>
<sequence>MTAMQGDAQKQSGARSRSVPDFKADVLSAKQSKYCVVVPVINEGTRIQKQLERMQEAVRDVDVIVADGGSVDGSLERDFLRHAGVRAKLTKLGPGRLGAQLRMAYSWALDEGYEGIITIDGNGKDGVGAINGFRDTLADGADFIQGSRYAKGGEAVNTPMVRWFAGRFLFAPVLSAGGGHWYTEITNGFRGYSRRLLLDERVSPFRDTFMSYNLLFYLSVRAPQLGYRVMEYPVRRAYPDSGKVPTKITGRGAKVAIMGELVRSALGAFHPAPVGILGDRYTPVAPAVAWGMSLLVMAVYTMLALVAILHHGAPFAGEATLAKITPPQLPGLGAGLCSAGLIALSLERLRSLSIAPVVLALIFLSPHVIQHSISVEHGVFGILAMAIALYAASVAITGGDRTGFIWLGALLVAVAACTVPGAMIALAVGPAVLFWVLSRDQERRAALLRPCLVSVVVAILFAFLWYVLVVGPILEQQIAAYPDAYGNPVLSSMWPFWKQPGNGVLGLTALVLLAGMFAALRYQPLIAFILLLQAGLFAFDVAGALPGLIPGQLIFLTPISAILLVVGAVSLTRLAAAGAARLGMPVPEFRFGPVGYVALASITLLVMAIVAYGAALGVEHP</sequence>
<feature type="transmembrane region" description="Helical" evidence="4">
    <location>
        <begin position="503"/>
        <end position="520"/>
    </location>
</feature>
<dbReference type="Gene3D" id="3.90.550.10">
    <property type="entry name" value="Spore Coat Polysaccharide Biosynthesis Protein SpsA, Chain A"/>
    <property type="match status" value="1"/>
</dbReference>
<dbReference type="Proteomes" id="UP001203880">
    <property type="component" value="Unassembled WGS sequence"/>
</dbReference>
<feature type="transmembrane region" description="Helical" evidence="4">
    <location>
        <begin position="555"/>
        <end position="576"/>
    </location>
</feature>
<keyword evidence="3 4" id="KW-0472">Membrane</keyword>
<reference evidence="5" key="1">
    <citation type="submission" date="2022-05" db="EMBL/GenBank/DDBJ databases">
        <authorList>
            <person name="Park J.-S."/>
        </authorList>
    </citation>
    <scope>NUCLEOTIDE SEQUENCE</scope>
    <source>
        <strain evidence="5">2012CJ41-6</strain>
    </source>
</reference>
<name>A0ABT0Q5Y0_9RHOB</name>
<dbReference type="InterPro" id="IPR029044">
    <property type="entry name" value="Nucleotide-diphossugar_trans"/>
</dbReference>
<dbReference type="SUPFAM" id="SSF53448">
    <property type="entry name" value="Nucleotide-diphospho-sugar transferases"/>
    <property type="match status" value="1"/>
</dbReference>
<dbReference type="PANTHER" id="PTHR48090">
    <property type="entry name" value="UNDECAPRENYL-PHOSPHATE 4-DEOXY-4-FORMAMIDO-L-ARABINOSE TRANSFERASE-RELATED"/>
    <property type="match status" value="1"/>
</dbReference>
<feature type="transmembrane region" description="Helical" evidence="4">
    <location>
        <begin position="378"/>
        <end position="398"/>
    </location>
</feature>
<evidence type="ECO:0000313" key="6">
    <source>
        <dbReference type="Proteomes" id="UP001203880"/>
    </source>
</evidence>
<comment type="caution">
    <text evidence="5">The sequence shown here is derived from an EMBL/GenBank/DDBJ whole genome shotgun (WGS) entry which is preliminary data.</text>
</comment>
<evidence type="ECO:0000256" key="1">
    <source>
        <dbReference type="ARBA" id="ARBA00022692"/>
    </source>
</evidence>
<evidence type="ECO:0000256" key="2">
    <source>
        <dbReference type="ARBA" id="ARBA00022989"/>
    </source>
</evidence>
<keyword evidence="2 4" id="KW-1133">Transmembrane helix</keyword>
<protein>
    <recommendedName>
        <fullName evidence="7">Glycosyltransferase family 2 protein</fullName>
    </recommendedName>
</protein>
<feature type="transmembrane region" description="Helical" evidence="4">
    <location>
        <begin position="447"/>
        <end position="468"/>
    </location>
</feature>
<feature type="transmembrane region" description="Helical" evidence="4">
    <location>
        <begin position="404"/>
        <end position="435"/>
    </location>
</feature>
<dbReference type="EMBL" id="JAMFMB010000025">
    <property type="protein sequence ID" value="MCL6285278.1"/>
    <property type="molecule type" value="Genomic_DNA"/>
</dbReference>
<feature type="transmembrane region" description="Helical" evidence="4">
    <location>
        <begin position="329"/>
        <end position="346"/>
    </location>
</feature>
<accession>A0ABT0Q5Y0</accession>
<gene>
    <name evidence="5" type="ORF">M3P21_17250</name>
</gene>